<gene>
    <name evidence="4" type="ORF">M0812_13676</name>
</gene>
<dbReference type="Gene3D" id="3.30.710.10">
    <property type="entry name" value="Potassium Channel Kv1.1, Chain A"/>
    <property type="match status" value="1"/>
</dbReference>
<dbReference type="InterPro" id="IPR009091">
    <property type="entry name" value="RCC1/BLIP-II"/>
</dbReference>
<evidence type="ECO:0000313" key="4">
    <source>
        <dbReference type="EMBL" id="KAJ3441663.1"/>
    </source>
</evidence>
<proteinExistence type="predicted"/>
<dbReference type="PANTHER" id="PTHR45622">
    <property type="entry name" value="UBIQUITIN-PROTEIN LIGASE E3A-RELATED"/>
    <property type="match status" value="1"/>
</dbReference>
<dbReference type="Pfam" id="PF00415">
    <property type="entry name" value="RCC1"/>
    <property type="match status" value="1"/>
</dbReference>
<dbReference type="Pfam" id="PF00651">
    <property type="entry name" value="BTB"/>
    <property type="match status" value="1"/>
</dbReference>
<protein>
    <submittedName>
        <fullName evidence="4">Btk-binding protein-related</fullName>
    </submittedName>
</protein>
<evidence type="ECO:0000256" key="1">
    <source>
        <dbReference type="ARBA" id="ARBA00022737"/>
    </source>
</evidence>
<evidence type="ECO:0000256" key="2">
    <source>
        <dbReference type="PROSITE-ProRule" id="PRU00235"/>
    </source>
</evidence>
<dbReference type="SUPFAM" id="SSF54695">
    <property type="entry name" value="POZ domain"/>
    <property type="match status" value="1"/>
</dbReference>
<evidence type="ECO:0000259" key="3">
    <source>
        <dbReference type="PROSITE" id="PS50097"/>
    </source>
</evidence>
<dbReference type="PANTHER" id="PTHR45622:SF58">
    <property type="entry name" value="REGULATOR OF CHROMOSOME CONDENSATION DOMAIN-CONTAINING PROTEIN"/>
    <property type="match status" value="1"/>
</dbReference>
<dbReference type="InterPro" id="IPR000210">
    <property type="entry name" value="BTB/POZ_dom"/>
</dbReference>
<dbReference type="Proteomes" id="UP001146793">
    <property type="component" value="Unassembled WGS sequence"/>
</dbReference>
<evidence type="ECO:0000313" key="5">
    <source>
        <dbReference type="Proteomes" id="UP001146793"/>
    </source>
</evidence>
<dbReference type="AlphaFoldDB" id="A0AAV7ZMU3"/>
<dbReference type="InterPro" id="IPR051709">
    <property type="entry name" value="Ub-ligase/GTPase-reg"/>
</dbReference>
<dbReference type="PROSITE" id="PS50012">
    <property type="entry name" value="RCC1_3"/>
    <property type="match status" value="2"/>
</dbReference>
<dbReference type="InterPro" id="IPR000408">
    <property type="entry name" value="Reg_chr_condens"/>
</dbReference>
<keyword evidence="1" id="KW-0677">Repeat</keyword>
<feature type="domain" description="BTB" evidence="3">
    <location>
        <begin position="457"/>
        <end position="533"/>
    </location>
</feature>
<dbReference type="EMBL" id="JANTQA010000029">
    <property type="protein sequence ID" value="KAJ3441663.1"/>
    <property type="molecule type" value="Genomic_DNA"/>
</dbReference>
<comment type="caution">
    <text evidence="4">The sequence shown here is derived from an EMBL/GenBank/DDBJ whole genome shotgun (WGS) entry which is preliminary data.</text>
</comment>
<name>A0AAV7ZMU3_9EUKA</name>
<sequence length="571" mass="65042">MNTNKLHYCGRAPWGKTEVIKELPDKTACLFNGLVDIQQNEKKVGILLKDKLIIYNHDTNLSTNTNSQAYTTKINSKKLSCGVHHFLVLQDGVPYGYSCTSTEAIACKEIGKLCEISYFPKNGINIVDLKAGAFASYFLSDKGVLYGCGTNNEGELGDGSNTTAHNPKVIAKKIKNFWTGRRSSFLFYQNDEDEIYSVGSNTYGQLGINSFNKMSIPKKVTLRGQIIDIQASYGHTLALTEYEGKHELYSCGFHVYNGLNKNNNTESFEKINFFEGFEILQISIGNYANMILAINKDGERNVYGFGYNDDKLLGSFPHSQRTVVNLSAPKIINQRGIKINCGVKSAYYFLTKSCSIVSDLENLYKSKEFSDYEFYGKPVHQKLIELRTGLKIDKVVNVFKDSDQETIGFFLRWVYTDYLNSSKSELLDTFTQMGINSPVEKTVEKDFINWYKDEDSKDFNIIVIDDDDDEEEEPEEIEIPVHKLILIIRSGLFREMFKNTKTTNSIQDYSRKSEDAYDVLIKFLYTEKIEVDADVDVELLLDELEDSVEYFQLNPSSNFKSQLDQLQSIRN</sequence>
<dbReference type="SUPFAM" id="SSF50985">
    <property type="entry name" value="RCC1/BLIP-II"/>
    <property type="match status" value="1"/>
</dbReference>
<dbReference type="PROSITE" id="PS50097">
    <property type="entry name" value="BTB"/>
    <property type="match status" value="1"/>
</dbReference>
<dbReference type="Gene3D" id="2.130.10.30">
    <property type="entry name" value="Regulator of chromosome condensation 1/beta-lactamase-inhibitor protein II"/>
    <property type="match status" value="1"/>
</dbReference>
<accession>A0AAV7ZMU3</accession>
<reference evidence="4" key="1">
    <citation type="submission" date="2022-08" db="EMBL/GenBank/DDBJ databases">
        <title>Novel sulphate-reducing endosymbionts in the free-living metamonad Anaeramoeba.</title>
        <authorList>
            <person name="Jerlstrom-Hultqvist J."/>
            <person name="Cepicka I."/>
            <person name="Gallot-Lavallee L."/>
            <person name="Salas-Leiva D."/>
            <person name="Curtis B.A."/>
            <person name="Zahonova K."/>
            <person name="Pipaliya S."/>
            <person name="Dacks J."/>
            <person name="Roger A.J."/>
        </authorList>
    </citation>
    <scope>NUCLEOTIDE SEQUENCE</scope>
    <source>
        <strain evidence="4">Busselton2</strain>
    </source>
</reference>
<feature type="repeat" description="RCC1" evidence="2">
    <location>
        <begin position="143"/>
        <end position="190"/>
    </location>
</feature>
<feature type="repeat" description="RCC1" evidence="2">
    <location>
        <begin position="193"/>
        <end position="242"/>
    </location>
</feature>
<organism evidence="4 5">
    <name type="scientific">Anaeramoeba flamelloides</name>
    <dbReference type="NCBI Taxonomy" id="1746091"/>
    <lineage>
        <taxon>Eukaryota</taxon>
        <taxon>Metamonada</taxon>
        <taxon>Anaeramoebidae</taxon>
        <taxon>Anaeramoeba</taxon>
    </lineage>
</organism>
<dbReference type="InterPro" id="IPR011333">
    <property type="entry name" value="SKP1/BTB/POZ_sf"/>
</dbReference>
<dbReference type="CDD" id="cd18186">
    <property type="entry name" value="BTB_POZ_ZBTB_KLHL-like"/>
    <property type="match status" value="1"/>
</dbReference>